<dbReference type="InterPro" id="IPR027417">
    <property type="entry name" value="P-loop_NTPase"/>
</dbReference>
<evidence type="ECO:0000256" key="2">
    <source>
        <dbReference type="ARBA" id="ARBA00023125"/>
    </source>
</evidence>
<dbReference type="SUPFAM" id="SSF52540">
    <property type="entry name" value="P-loop containing nucleoside triphosphate hydrolases"/>
    <property type="match status" value="1"/>
</dbReference>
<dbReference type="InterPro" id="IPR014001">
    <property type="entry name" value="Helicase_ATP-bd"/>
</dbReference>
<evidence type="ECO:0000256" key="1">
    <source>
        <dbReference type="ARBA" id="ARBA00005446"/>
    </source>
</evidence>
<dbReference type="EMBL" id="JH816404">
    <property type="protein sequence ID" value="EKC22441.1"/>
    <property type="molecule type" value="Genomic_DNA"/>
</dbReference>
<dbReference type="GO" id="GO:0005737">
    <property type="term" value="C:cytoplasm"/>
    <property type="evidence" value="ECO:0007669"/>
    <property type="project" value="TreeGrafter"/>
</dbReference>
<proteinExistence type="inferred from homology"/>
<comment type="similarity">
    <text evidence="1">Belongs to the helicase family. RecQ subfamily.</text>
</comment>
<evidence type="ECO:0000256" key="5">
    <source>
        <dbReference type="ARBA" id="ARBA00034808"/>
    </source>
</evidence>
<gene>
    <name evidence="7" type="ORF">CGI_10002284</name>
</gene>
<evidence type="ECO:0000256" key="4">
    <source>
        <dbReference type="ARBA" id="ARBA00034617"/>
    </source>
</evidence>
<keyword evidence="7" id="KW-0547">Nucleotide-binding</keyword>
<evidence type="ECO:0000313" key="7">
    <source>
        <dbReference type="EMBL" id="EKC22441.1"/>
    </source>
</evidence>
<dbReference type="PROSITE" id="PS51192">
    <property type="entry name" value="HELICASE_ATP_BIND_1"/>
    <property type="match status" value="1"/>
</dbReference>
<dbReference type="InParanoid" id="K1QL68"/>
<comment type="catalytic activity">
    <reaction evidence="4">
        <text>Couples ATP hydrolysis with the unwinding of duplex DNA by translocating in the 3'-5' direction.</text>
        <dbReference type="EC" id="5.6.2.4"/>
    </reaction>
</comment>
<keyword evidence="7" id="KW-0378">Hydrolase</keyword>
<sequence>MAAPIETVASSLGIKLKPQQLEILQSLLDWKDCMAVLPTGFGKSLPYQLFPLIQRERGRNGIVLVCCPLISLMKDQVERANAINGVTAAYKGQGLDREILSGKIDIVFASPESLLGDKLMNIFTRKHFENGLVTLENCDPSFQMYLYLQ</sequence>
<keyword evidence="2" id="KW-0238">DNA-binding</keyword>
<dbReference type="GO" id="GO:0005694">
    <property type="term" value="C:chromosome"/>
    <property type="evidence" value="ECO:0007669"/>
    <property type="project" value="TreeGrafter"/>
</dbReference>
<reference evidence="7" key="1">
    <citation type="journal article" date="2012" name="Nature">
        <title>The oyster genome reveals stress adaptation and complexity of shell formation.</title>
        <authorList>
            <person name="Zhang G."/>
            <person name="Fang X."/>
            <person name="Guo X."/>
            <person name="Li L."/>
            <person name="Luo R."/>
            <person name="Xu F."/>
            <person name="Yang P."/>
            <person name="Zhang L."/>
            <person name="Wang X."/>
            <person name="Qi H."/>
            <person name="Xiong Z."/>
            <person name="Que H."/>
            <person name="Xie Y."/>
            <person name="Holland P.W."/>
            <person name="Paps J."/>
            <person name="Zhu Y."/>
            <person name="Wu F."/>
            <person name="Chen Y."/>
            <person name="Wang J."/>
            <person name="Peng C."/>
            <person name="Meng J."/>
            <person name="Yang L."/>
            <person name="Liu J."/>
            <person name="Wen B."/>
            <person name="Zhang N."/>
            <person name="Huang Z."/>
            <person name="Zhu Q."/>
            <person name="Feng Y."/>
            <person name="Mount A."/>
            <person name="Hedgecock D."/>
            <person name="Xu Z."/>
            <person name="Liu Y."/>
            <person name="Domazet-Loso T."/>
            <person name="Du Y."/>
            <person name="Sun X."/>
            <person name="Zhang S."/>
            <person name="Liu B."/>
            <person name="Cheng P."/>
            <person name="Jiang X."/>
            <person name="Li J."/>
            <person name="Fan D."/>
            <person name="Wang W."/>
            <person name="Fu W."/>
            <person name="Wang T."/>
            <person name="Wang B."/>
            <person name="Zhang J."/>
            <person name="Peng Z."/>
            <person name="Li Y."/>
            <person name="Li N."/>
            <person name="Wang J."/>
            <person name="Chen M."/>
            <person name="He Y."/>
            <person name="Tan F."/>
            <person name="Song X."/>
            <person name="Zheng Q."/>
            <person name="Huang R."/>
            <person name="Yang H."/>
            <person name="Du X."/>
            <person name="Chen L."/>
            <person name="Yang M."/>
            <person name="Gaffney P.M."/>
            <person name="Wang S."/>
            <person name="Luo L."/>
            <person name="She Z."/>
            <person name="Ming Y."/>
            <person name="Huang W."/>
            <person name="Zhang S."/>
            <person name="Huang B."/>
            <person name="Zhang Y."/>
            <person name="Qu T."/>
            <person name="Ni P."/>
            <person name="Miao G."/>
            <person name="Wang J."/>
            <person name="Wang Q."/>
            <person name="Steinberg C.E."/>
            <person name="Wang H."/>
            <person name="Li N."/>
            <person name="Qian L."/>
            <person name="Zhang G."/>
            <person name="Li Y."/>
            <person name="Yang H."/>
            <person name="Liu X."/>
            <person name="Wang J."/>
            <person name="Yin Y."/>
            <person name="Wang J."/>
        </authorList>
    </citation>
    <scope>NUCLEOTIDE SEQUENCE [LARGE SCALE GENOMIC DNA]</scope>
    <source>
        <strain evidence="7">05x7-T-G4-1.051#20</strain>
    </source>
</reference>
<protein>
    <recommendedName>
        <fullName evidence="5">DNA 3'-5' helicase</fullName>
        <ecNumber evidence="5">5.6.2.4</ecNumber>
    </recommendedName>
</protein>
<feature type="domain" description="Helicase ATP-binding" evidence="6">
    <location>
        <begin position="24"/>
        <end position="149"/>
    </location>
</feature>
<name>K1QL68_MAGGI</name>
<accession>K1QL68</accession>
<organism evidence="7">
    <name type="scientific">Magallana gigas</name>
    <name type="common">Pacific oyster</name>
    <name type="synonym">Crassostrea gigas</name>
    <dbReference type="NCBI Taxonomy" id="29159"/>
    <lineage>
        <taxon>Eukaryota</taxon>
        <taxon>Metazoa</taxon>
        <taxon>Spiralia</taxon>
        <taxon>Lophotrochozoa</taxon>
        <taxon>Mollusca</taxon>
        <taxon>Bivalvia</taxon>
        <taxon>Autobranchia</taxon>
        <taxon>Pteriomorphia</taxon>
        <taxon>Ostreida</taxon>
        <taxon>Ostreoidea</taxon>
        <taxon>Ostreidae</taxon>
        <taxon>Magallana</taxon>
    </lineage>
</organism>
<dbReference type="GO" id="GO:0005524">
    <property type="term" value="F:ATP binding"/>
    <property type="evidence" value="ECO:0007669"/>
    <property type="project" value="InterPro"/>
</dbReference>
<evidence type="ECO:0000259" key="6">
    <source>
        <dbReference type="PROSITE" id="PS51192"/>
    </source>
</evidence>
<dbReference type="AlphaFoldDB" id="K1QL68"/>
<dbReference type="EC" id="5.6.2.4" evidence="5"/>
<dbReference type="PANTHER" id="PTHR13710">
    <property type="entry name" value="DNA HELICASE RECQ FAMILY MEMBER"/>
    <property type="match status" value="1"/>
</dbReference>
<evidence type="ECO:0000256" key="3">
    <source>
        <dbReference type="ARBA" id="ARBA00023235"/>
    </source>
</evidence>
<dbReference type="Pfam" id="PF00270">
    <property type="entry name" value="DEAD"/>
    <property type="match status" value="1"/>
</dbReference>
<dbReference type="HOGENOM" id="CLU_1751460_0_0_1"/>
<keyword evidence="7" id="KW-0067">ATP-binding</keyword>
<keyword evidence="3" id="KW-0413">Isomerase</keyword>
<dbReference type="GO" id="GO:0000724">
    <property type="term" value="P:double-strand break repair via homologous recombination"/>
    <property type="evidence" value="ECO:0007669"/>
    <property type="project" value="TreeGrafter"/>
</dbReference>
<dbReference type="InterPro" id="IPR011545">
    <property type="entry name" value="DEAD/DEAH_box_helicase_dom"/>
</dbReference>
<dbReference type="GO" id="GO:0003677">
    <property type="term" value="F:DNA binding"/>
    <property type="evidence" value="ECO:0007669"/>
    <property type="project" value="UniProtKB-KW"/>
</dbReference>
<dbReference type="Gene3D" id="3.40.50.300">
    <property type="entry name" value="P-loop containing nucleotide triphosphate hydrolases"/>
    <property type="match status" value="1"/>
</dbReference>
<dbReference type="GO" id="GO:0009378">
    <property type="term" value="F:four-way junction helicase activity"/>
    <property type="evidence" value="ECO:0007669"/>
    <property type="project" value="TreeGrafter"/>
</dbReference>
<dbReference type="GO" id="GO:0043138">
    <property type="term" value="F:3'-5' DNA helicase activity"/>
    <property type="evidence" value="ECO:0007669"/>
    <property type="project" value="UniProtKB-EC"/>
</dbReference>
<keyword evidence="7" id="KW-0347">Helicase</keyword>
<dbReference type="PANTHER" id="PTHR13710:SF105">
    <property type="entry name" value="ATP-DEPENDENT DNA HELICASE Q1"/>
    <property type="match status" value="1"/>
</dbReference>